<dbReference type="PANTHER" id="PTHR21708:SF45">
    <property type="entry name" value="2-DEHYDROPANTOATE 2-REDUCTASE"/>
    <property type="match status" value="1"/>
</dbReference>
<evidence type="ECO:0000256" key="1">
    <source>
        <dbReference type="ARBA" id="ARBA00002919"/>
    </source>
</evidence>
<dbReference type="InterPro" id="IPR013752">
    <property type="entry name" value="KPA_reductase"/>
</dbReference>
<comment type="caution">
    <text evidence="13">The sequence shown here is derived from an EMBL/GenBank/DDBJ whole genome shotgun (WGS) entry which is preliminary data.</text>
</comment>
<comment type="function">
    <text evidence="1">Catalyzes the NADPH-dependent reduction of ketopantoate into pantoic acid.</text>
</comment>
<keyword evidence="6" id="KW-0566">Pantothenate biosynthesis</keyword>
<evidence type="ECO:0000256" key="4">
    <source>
        <dbReference type="ARBA" id="ARBA00013014"/>
    </source>
</evidence>
<reference evidence="13 14" key="1">
    <citation type="journal article" date="2013" name="Genome Announc.">
        <title>Draft Genome Sequence of Sphingobium lactosutens Strain DS20T, Isolated from a Hexachlorocyclohexane Dumpsite.</title>
        <authorList>
            <person name="Kumar R."/>
            <person name="Dwivedi V."/>
            <person name="Negi V."/>
            <person name="Khurana J.P."/>
            <person name="Lal R."/>
        </authorList>
    </citation>
    <scope>NUCLEOTIDE SEQUENCE [LARGE SCALE GENOMIC DNA]</scope>
    <source>
        <strain evidence="13 14">DS20</strain>
    </source>
</reference>
<organism evidence="13 14">
    <name type="scientific">Sphingobium lactosutens DS20</name>
    <dbReference type="NCBI Taxonomy" id="1331060"/>
    <lineage>
        <taxon>Bacteria</taxon>
        <taxon>Pseudomonadati</taxon>
        <taxon>Pseudomonadota</taxon>
        <taxon>Alphaproteobacteria</taxon>
        <taxon>Sphingomonadales</taxon>
        <taxon>Sphingomonadaceae</taxon>
        <taxon>Sphingobium</taxon>
    </lineage>
</organism>
<dbReference type="Pfam" id="PF02558">
    <property type="entry name" value="ApbA"/>
    <property type="match status" value="1"/>
</dbReference>
<protein>
    <recommendedName>
        <fullName evidence="5">2-dehydropantoate 2-reductase</fullName>
        <ecNumber evidence="4">1.1.1.169</ecNumber>
    </recommendedName>
    <alternativeName>
        <fullName evidence="9">Ketopantoate reductase</fullName>
    </alternativeName>
</protein>
<dbReference type="PATRIC" id="fig|1331060.3.peg.4603"/>
<dbReference type="SUPFAM" id="SSF48179">
    <property type="entry name" value="6-phosphogluconate dehydrogenase C-terminal domain-like"/>
    <property type="match status" value="1"/>
</dbReference>
<dbReference type="FunFam" id="3.40.50.720:FF:000307">
    <property type="entry name" value="2-dehydropantoate 2-reductase"/>
    <property type="match status" value="1"/>
</dbReference>
<evidence type="ECO:0000313" key="14">
    <source>
        <dbReference type="Proteomes" id="UP000015531"/>
    </source>
</evidence>
<dbReference type="eggNOG" id="COG1893">
    <property type="taxonomic scope" value="Bacteria"/>
</dbReference>
<dbReference type="OrthoDB" id="9796561at2"/>
<evidence type="ECO:0000256" key="6">
    <source>
        <dbReference type="ARBA" id="ARBA00022655"/>
    </source>
</evidence>
<evidence type="ECO:0000259" key="11">
    <source>
        <dbReference type="Pfam" id="PF02558"/>
    </source>
</evidence>
<accession>T0IP56</accession>
<dbReference type="InterPro" id="IPR008927">
    <property type="entry name" value="6-PGluconate_DH-like_C_sf"/>
</dbReference>
<dbReference type="AlphaFoldDB" id="T0IP56"/>
<evidence type="ECO:0000256" key="9">
    <source>
        <dbReference type="ARBA" id="ARBA00032024"/>
    </source>
</evidence>
<dbReference type="InterPro" id="IPR051402">
    <property type="entry name" value="KPR-Related"/>
</dbReference>
<dbReference type="EC" id="1.1.1.169" evidence="4"/>
<dbReference type="SUPFAM" id="SSF51735">
    <property type="entry name" value="NAD(P)-binding Rossmann-fold domains"/>
    <property type="match status" value="1"/>
</dbReference>
<dbReference type="GO" id="GO:0015940">
    <property type="term" value="P:pantothenate biosynthetic process"/>
    <property type="evidence" value="ECO:0007669"/>
    <property type="project" value="UniProtKB-UniPathway"/>
</dbReference>
<dbReference type="FunFam" id="1.10.1040.10:FF:000017">
    <property type="entry name" value="2-dehydropantoate 2-reductase"/>
    <property type="match status" value="1"/>
</dbReference>
<proteinExistence type="inferred from homology"/>
<evidence type="ECO:0000256" key="3">
    <source>
        <dbReference type="ARBA" id="ARBA00007870"/>
    </source>
</evidence>
<gene>
    <name evidence="13" type="ORF">RLDS_23740</name>
</gene>
<evidence type="ECO:0000256" key="8">
    <source>
        <dbReference type="ARBA" id="ARBA00023002"/>
    </source>
</evidence>
<dbReference type="UniPathway" id="UPA00028">
    <property type="reaction ID" value="UER00004"/>
</dbReference>
<dbReference type="InterPro" id="IPR013328">
    <property type="entry name" value="6PGD_dom2"/>
</dbReference>
<dbReference type="Pfam" id="PF08546">
    <property type="entry name" value="ApbA_C"/>
    <property type="match status" value="1"/>
</dbReference>
<dbReference type="Gene3D" id="1.10.1040.10">
    <property type="entry name" value="N-(1-d-carboxylethyl)-l-norvaline Dehydrogenase, domain 2"/>
    <property type="match status" value="1"/>
</dbReference>
<dbReference type="InterPro" id="IPR036291">
    <property type="entry name" value="NAD(P)-bd_dom_sf"/>
</dbReference>
<evidence type="ECO:0000259" key="12">
    <source>
        <dbReference type="Pfam" id="PF08546"/>
    </source>
</evidence>
<evidence type="ECO:0000256" key="5">
    <source>
        <dbReference type="ARBA" id="ARBA00019465"/>
    </source>
</evidence>
<evidence type="ECO:0000256" key="10">
    <source>
        <dbReference type="ARBA" id="ARBA00048793"/>
    </source>
</evidence>
<feature type="domain" description="Ketopantoate reductase C-terminal" evidence="12">
    <location>
        <begin position="197"/>
        <end position="315"/>
    </location>
</feature>
<comment type="catalytic activity">
    <reaction evidence="10">
        <text>(R)-pantoate + NADP(+) = 2-dehydropantoate + NADPH + H(+)</text>
        <dbReference type="Rhea" id="RHEA:16233"/>
        <dbReference type="ChEBI" id="CHEBI:11561"/>
        <dbReference type="ChEBI" id="CHEBI:15378"/>
        <dbReference type="ChEBI" id="CHEBI:15980"/>
        <dbReference type="ChEBI" id="CHEBI:57783"/>
        <dbReference type="ChEBI" id="CHEBI:58349"/>
        <dbReference type="EC" id="1.1.1.169"/>
    </reaction>
</comment>
<keyword evidence="14" id="KW-1185">Reference proteome</keyword>
<dbReference type="Gene3D" id="3.40.50.720">
    <property type="entry name" value="NAD(P)-binding Rossmann-like Domain"/>
    <property type="match status" value="1"/>
</dbReference>
<dbReference type="Proteomes" id="UP000015531">
    <property type="component" value="Unassembled WGS sequence"/>
</dbReference>
<dbReference type="EMBL" id="ATDP01000107">
    <property type="protein sequence ID" value="EQB11419.1"/>
    <property type="molecule type" value="Genomic_DNA"/>
</dbReference>
<dbReference type="GO" id="GO:0008677">
    <property type="term" value="F:2-dehydropantoate 2-reductase activity"/>
    <property type="evidence" value="ECO:0007669"/>
    <property type="project" value="UniProtKB-EC"/>
</dbReference>
<dbReference type="PANTHER" id="PTHR21708">
    <property type="entry name" value="PROBABLE 2-DEHYDROPANTOATE 2-REDUCTASE"/>
    <property type="match status" value="1"/>
</dbReference>
<evidence type="ECO:0000313" key="13">
    <source>
        <dbReference type="EMBL" id="EQB11419.1"/>
    </source>
</evidence>
<sequence length="335" mass="35597">MRIGIIGAGAIGGWLGVRLAAAGHEVSVLARGETLSALSQSPWRLKDSSGTLDAKVEASDDPVKLGRQDLLILAVKGPALAAVLPAIRAMCDSDTIVLPAMNGVPWWFLLDSAEPALARPLESIDPFGALQQAIPLNQVLGAVVYTSAVIDAPGSVRIVTGNKLILGEPGGVMTERVTALAKLLQDAGIDAVPSERIRYELWYKLWGNMTVNPISAITGSTSDRIINDELANRFILSVMSEAQRIGERIGLVIEERGEDRNVVTRSWGAFKTSMLQDAEAGRPMEIDALIGAPREIAQRLGLETPALDALLGLTRLFARQKGLYPDAPLAAADAA</sequence>
<evidence type="ECO:0000256" key="2">
    <source>
        <dbReference type="ARBA" id="ARBA00004994"/>
    </source>
</evidence>
<keyword evidence="7" id="KW-0521">NADP</keyword>
<feature type="domain" description="Ketopantoate reductase N-terminal" evidence="11">
    <location>
        <begin position="3"/>
        <end position="168"/>
    </location>
</feature>
<dbReference type="GO" id="GO:0005737">
    <property type="term" value="C:cytoplasm"/>
    <property type="evidence" value="ECO:0007669"/>
    <property type="project" value="TreeGrafter"/>
</dbReference>
<dbReference type="NCBIfam" id="NF005089">
    <property type="entry name" value="PRK06522.1-4"/>
    <property type="match status" value="1"/>
</dbReference>
<keyword evidence="8" id="KW-0560">Oxidoreductase</keyword>
<comment type="pathway">
    <text evidence="2">Cofactor biosynthesis; (R)-pantothenate biosynthesis; (R)-pantoate from 3-methyl-2-oxobutanoate: step 2/2.</text>
</comment>
<comment type="similarity">
    <text evidence="3">Belongs to the ketopantoate reductase family.</text>
</comment>
<evidence type="ECO:0000256" key="7">
    <source>
        <dbReference type="ARBA" id="ARBA00022857"/>
    </source>
</evidence>
<dbReference type="RefSeq" id="WP_021228206.1">
    <property type="nucleotide sequence ID" value="NZ_ATDP01000107.1"/>
</dbReference>
<dbReference type="InterPro" id="IPR013332">
    <property type="entry name" value="KPR_N"/>
</dbReference>
<name>T0IP56_9SPHN</name>